<protein>
    <recommendedName>
        <fullName evidence="2">Aminotransferase-like plant mobile domain-containing protein</fullName>
    </recommendedName>
</protein>
<accession>A0AA38YJ50</accession>
<dbReference type="InterPro" id="IPR044824">
    <property type="entry name" value="MAIN-like"/>
</dbReference>
<dbReference type="Proteomes" id="UP001168098">
    <property type="component" value="Unassembled WGS sequence"/>
</dbReference>
<evidence type="ECO:0000313" key="4">
    <source>
        <dbReference type="Proteomes" id="UP001168098"/>
    </source>
</evidence>
<feature type="compositionally biased region" description="Polar residues" evidence="1">
    <location>
        <begin position="571"/>
        <end position="581"/>
    </location>
</feature>
<dbReference type="PANTHER" id="PTHR46033:SF67">
    <property type="entry name" value="AMINOTRANSFERASE-LIKE, PLANT MOBILE DOMAIN FAMILY PROTEIN"/>
    <property type="match status" value="1"/>
</dbReference>
<sequence>MAESPDAILEERRELMVSPTGGNPTRRIAHFLKPSATSINGLPSRPISSRIPGGESQKWPLKVSFHGWKYQKSKWKMWVEALHSAHHSTWKKAGIYEGIMGSVYEIRRVDDLVYGVMAKWCPETNTFVFPWGEATITLEDVMILGGFPVLGESVSAPLEDKEMVETEVKLIAERLQVTRTKAQKACQSGWMNRWMGTGNQIEHEAFLSMWVSRFVLPTKSNSTIEKHVFSIAIRLARGIPVALGPAVLVSIYRDLSLFKQTIVALTKMGNNEKKDNVFALSLLAPLRFVQVWVWERFPALRPQPKPKELGEPRLARWHKMKGRRVENVGLALDLAGDSFEWRPYARAVGNWDFPKFYGEREEWVLVGSGLDQELQAFARFLRVCKLVGVDDSMEWYFPHRVGMQFGMDQDLPGYVHPCNGTPEVAWNNYSKPINGVKLYIPSRFFEADVTTRYLEWWNPSLKKEGDDALVPPGFPAKHNWVDAGEGNDALDHSGFRAKHSRMDAGDSSDEDRMTVGAMLKSIRNLKCVGKNSATPSSSTSKTGVVRNESLINCVNNIFQGVAASEKTIENANESNERTTATAGGLGRAREDANGNNSESAAMVGGAEEAMEKENESNVGSPVMVGESEKAMEDAIRSSEKNVATMSGLEKAIEDANKIKEKRVMSGIGTIEIPGLDLEARICKLERVVTGLKAARFR</sequence>
<keyword evidence="4" id="KW-1185">Reference proteome</keyword>
<evidence type="ECO:0000313" key="3">
    <source>
        <dbReference type="EMBL" id="KAJ9671388.1"/>
    </source>
</evidence>
<evidence type="ECO:0000256" key="1">
    <source>
        <dbReference type="SAM" id="MobiDB-lite"/>
    </source>
</evidence>
<comment type="caution">
    <text evidence="3">The sequence shown here is derived from an EMBL/GenBank/DDBJ whole genome shotgun (WGS) entry which is preliminary data.</text>
</comment>
<dbReference type="GO" id="GO:0010073">
    <property type="term" value="P:meristem maintenance"/>
    <property type="evidence" value="ECO:0007669"/>
    <property type="project" value="InterPro"/>
</dbReference>
<feature type="region of interest" description="Disordered" evidence="1">
    <location>
        <begin position="571"/>
        <end position="601"/>
    </location>
</feature>
<name>A0AA38YJ50_VITRO</name>
<feature type="domain" description="Aminotransferase-like plant mobile" evidence="2">
    <location>
        <begin position="94"/>
        <end position="458"/>
    </location>
</feature>
<dbReference type="AlphaFoldDB" id="A0AA38YJ50"/>
<dbReference type="InterPro" id="IPR019557">
    <property type="entry name" value="AminoTfrase-like_pln_mobile"/>
</dbReference>
<reference evidence="3 4" key="1">
    <citation type="journal article" date="2023" name="BMC Biotechnol.">
        <title>Vitis rotundifolia cv Carlos genome sequencing.</title>
        <authorList>
            <person name="Huff M."/>
            <person name="Hulse-Kemp A."/>
            <person name="Scheffler B."/>
            <person name="Youngblood R."/>
            <person name="Simpson S."/>
            <person name="Babiker E."/>
            <person name="Staton M."/>
        </authorList>
    </citation>
    <scope>NUCLEOTIDE SEQUENCE [LARGE SCALE GENOMIC DNA]</scope>
    <source>
        <tissue evidence="3">Leaf</tissue>
    </source>
</reference>
<organism evidence="3 4">
    <name type="scientific">Vitis rotundifolia</name>
    <name type="common">Muscadine grape</name>
    <dbReference type="NCBI Taxonomy" id="103349"/>
    <lineage>
        <taxon>Eukaryota</taxon>
        <taxon>Viridiplantae</taxon>
        <taxon>Streptophyta</taxon>
        <taxon>Embryophyta</taxon>
        <taxon>Tracheophyta</taxon>
        <taxon>Spermatophyta</taxon>
        <taxon>Magnoliopsida</taxon>
        <taxon>eudicotyledons</taxon>
        <taxon>Gunneridae</taxon>
        <taxon>Pentapetalae</taxon>
        <taxon>rosids</taxon>
        <taxon>Vitales</taxon>
        <taxon>Vitaceae</taxon>
        <taxon>Viteae</taxon>
        <taxon>Vitis</taxon>
    </lineage>
</organism>
<dbReference type="PANTHER" id="PTHR46033">
    <property type="entry name" value="PROTEIN MAIN-LIKE 2"/>
    <property type="match status" value="1"/>
</dbReference>
<evidence type="ECO:0000259" key="2">
    <source>
        <dbReference type="Pfam" id="PF10536"/>
    </source>
</evidence>
<gene>
    <name evidence="3" type="ORF">PVL29_025201</name>
</gene>
<dbReference type="Pfam" id="PF10536">
    <property type="entry name" value="PMD"/>
    <property type="match status" value="1"/>
</dbReference>
<proteinExistence type="predicted"/>
<dbReference type="EMBL" id="JARBHA010000019">
    <property type="protein sequence ID" value="KAJ9671388.1"/>
    <property type="molecule type" value="Genomic_DNA"/>
</dbReference>